<evidence type="ECO:0000313" key="2">
    <source>
        <dbReference type="Proteomes" id="UP000091857"/>
    </source>
</evidence>
<comment type="caution">
    <text evidence="1">The sequence shown here is derived from an EMBL/GenBank/DDBJ whole genome shotgun (WGS) entry which is preliminary data.</text>
</comment>
<gene>
    <name evidence="1" type="ORF">MANES_10G049666v8</name>
</gene>
<dbReference type="EMBL" id="CM004396">
    <property type="protein sequence ID" value="KAG8645275.1"/>
    <property type="molecule type" value="Genomic_DNA"/>
</dbReference>
<protein>
    <submittedName>
        <fullName evidence="1">Uncharacterized protein</fullName>
    </submittedName>
</protein>
<proteinExistence type="predicted"/>
<keyword evidence="2" id="KW-1185">Reference proteome</keyword>
<dbReference type="Proteomes" id="UP000091857">
    <property type="component" value="Chromosome 10"/>
</dbReference>
<sequence>MASSSYLAPPPPVFLGENYLIWSVKMKAYLKAYDLWEVVETGRDPPPLRDNAMVAQMKQHSEECAKKFKALYCLYFAISDVIFTRIMACESVKEAWDKLKEEF</sequence>
<accession>A0ACB7GZS9</accession>
<evidence type="ECO:0000313" key="1">
    <source>
        <dbReference type="EMBL" id="KAG8645275.1"/>
    </source>
</evidence>
<name>A0ACB7GZS9_MANES</name>
<reference evidence="2" key="1">
    <citation type="journal article" date="2016" name="Nat. Biotechnol.">
        <title>Sequencing wild and cultivated cassava and related species reveals extensive interspecific hybridization and genetic diversity.</title>
        <authorList>
            <person name="Bredeson J.V."/>
            <person name="Lyons J.B."/>
            <person name="Prochnik S.E."/>
            <person name="Wu G.A."/>
            <person name="Ha C.M."/>
            <person name="Edsinger-Gonzales E."/>
            <person name="Grimwood J."/>
            <person name="Schmutz J."/>
            <person name="Rabbi I.Y."/>
            <person name="Egesi C."/>
            <person name="Nauluvula P."/>
            <person name="Lebot V."/>
            <person name="Ndunguru J."/>
            <person name="Mkamilo G."/>
            <person name="Bart R.S."/>
            <person name="Setter T.L."/>
            <person name="Gleadow R.M."/>
            <person name="Kulakow P."/>
            <person name="Ferguson M.E."/>
            <person name="Rounsley S."/>
            <person name="Rokhsar D.S."/>
        </authorList>
    </citation>
    <scope>NUCLEOTIDE SEQUENCE [LARGE SCALE GENOMIC DNA]</scope>
    <source>
        <strain evidence="2">cv. AM560-2</strain>
    </source>
</reference>
<organism evidence="1 2">
    <name type="scientific">Manihot esculenta</name>
    <name type="common">Cassava</name>
    <name type="synonym">Jatropha manihot</name>
    <dbReference type="NCBI Taxonomy" id="3983"/>
    <lineage>
        <taxon>Eukaryota</taxon>
        <taxon>Viridiplantae</taxon>
        <taxon>Streptophyta</taxon>
        <taxon>Embryophyta</taxon>
        <taxon>Tracheophyta</taxon>
        <taxon>Spermatophyta</taxon>
        <taxon>Magnoliopsida</taxon>
        <taxon>eudicotyledons</taxon>
        <taxon>Gunneridae</taxon>
        <taxon>Pentapetalae</taxon>
        <taxon>rosids</taxon>
        <taxon>fabids</taxon>
        <taxon>Malpighiales</taxon>
        <taxon>Euphorbiaceae</taxon>
        <taxon>Crotonoideae</taxon>
        <taxon>Manihoteae</taxon>
        <taxon>Manihot</taxon>
    </lineage>
</organism>